<dbReference type="SUPFAM" id="SSF63380">
    <property type="entry name" value="Riboflavin synthase domain-like"/>
    <property type="match status" value="1"/>
</dbReference>
<sequence>MNAPPHTLAPTAWQEAAIVRIDRVTPHMRAFEFDAPRMAQHRAGQHVDVRLTAPDGYQAQRSYSISSAPGAGLQLLIDRIEDGEVSPFFHDVAAVGDTIELRGPLGGHFVWQPGDGGPLLLVGGGSGLAPLVAMARAWATAPEVPVLMLASARTWNDVPWADELAALEARHTGRLRFVAAITRAQPGRAQDIGQRWDAARIGAELQRWGTLPRHAFVCGANPFVETVAQALLTAGVPAPAIRTERYGG</sequence>
<dbReference type="InterPro" id="IPR039261">
    <property type="entry name" value="FNR_nucleotide-bd"/>
</dbReference>
<keyword evidence="2" id="KW-0001">2Fe-2S</keyword>
<keyword evidence="2" id="KW-0411">Iron-sulfur</keyword>
<dbReference type="Pfam" id="PF00970">
    <property type="entry name" value="FAD_binding_6"/>
    <property type="match status" value="1"/>
</dbReference>
<gene>
    <name evidence="5" type="ORF">DI563_05580</name>
</gene>
<name>A0A2W5QKJ6_VARPD</name>
<reference evidence="5 6" key="1">
    <citation type="submission" date="2017-08" db="EMBL/GenBank/DDBJ databases">
        <title>Infants hospitalized years apart are colonized by the same room-sourced microbial strains.</title>
        <authorList>
            <person name="Brooks B."/>
            <person name="Olm M.R."/>
            <person name="Firek B.A."/>
            <person name="Baker R."/>
            <person name="Thomas B.C."/>
            <person name="Morowitz M.J."/>
            <person name="Banfield J.F."/>
        </authorList>
    </citation>
    <scope>NUCLEOTIDE SEQUENCE [LARGE SCALE GENOMIC DNA]</scope>
    <source>
        <strain evidence="5">S2_005_003_R2_41</strain>
    </source>
</reference>
<evidence type="ECO:0000256" key="2">
    <source>
        <dbReference type="ARBA" id="ARBA00022714"/>
    </source>
</evidence>
<evidence type="ECO:0000256" key="1">
    <source>
        <dbReference type="ARBA" id="ARBA00001974"/>
    </source>
</evidence>
<dbReference type="GO" id="GO:0016491">
    <property type="term" value="F:oxidoreductase activity"/>
    <property type="evidence" value="ECO:0007669"/>
    <property type="project" value="InterPro"/>
</dbReference>
<dbReference type="AlphaFoldDB" id="A0A2W5QKJ6"/>
<dbReference type="PROSITE" id="PS51384">
    <property type="entry name" value="FAD_FR"/>
    <property type="match status" value="1"/>
</dbReference>
<dbReference type="InterPro" id="IPR017927">
    <property type="entry name" value="FAD-bd_FR_type"/>
</dbReference>
<dbReference type="SUPFAM" id="SSF52343">
    <property type="entry name" value="Ferredoxin reductase-like, C-terminal NADP-linked domain"/>
    <property type="match status" value="1"/>
</dbReference>
<dbReference type="Gene3D" id="3.40.50.80">
    <property type="entry name" value="Nucleotide-binding domain of ferredoxin-NADP reductase (FNR) module"/>
    <property type="match status" value="1"/>
</dbReference>
<protein>
    <submittedName>
        <fullName evidence="5">Oxidoreductase</fullName>
    </submittedName>
</protein>
<evidence type="ECO:0000256" key="3">
    <source>
        <dbReference type="ARBA" id="ARBA00034078"/>
    </source>
</evidence>
<organism evidence="5 6">
    <name type="scientific">Variovorax paradoxus</name>
    <dbReference type="NCBI Taxonomy" id="34073"/>
    <lineage>
        <taxon>Bacteria</taxon>
        <taxon>Pseudomonadati</taxon>
        <taxon>Pseudomonadota</taxon>
        <taxon>Betaproteobacteria</taxon>
        <taxon>Burkholderiales</taxon>
        <taxon>Comamonadaceae</taxon>
        <taxon>Variovorax</taxon>
    </lineage>
</organism>
<comment type="caution">
    <text evidence="5">The sequence shown here is derived from an EMBL/GenBank/DDBJ whole genome shotgun (WGS) entry which is preliminary data.</text>
</comment>
<comment type="cofactor">
    <cofactor evidence="1">
        <name>FAD</name>
        <dbReference type="ChEBI" id="CHEBI:57692"/>
    </cofactor>
</comment>
<proteinExistence type="predicted"/>
<dbReference type="Proteomes" id="UP000249135">
    <property type="component" value="Unassembled WGS sequence"/>
</dbReference>
<accession>A0A2W5QKJ6</accession>
<dbReference type="GO" id="GO:0051537">
    <property type="term" value="F:2 iron, 2 sulfur cluster binding"/>
    <property type="evidence" value="ECO:0007669"/>
    <property type="project" value="UniProtKB-KW"/>
</dbReference>
<dbReference type="Gene3D" id="2.40.30.10">
    <property type="entry name" value="Translation factors"/>
    <property type="match status" value="1"/>
</dbReference>
<dbReference type="Pfam" id="PF00175">
    <property type="entry name" value="NAD_binding_1"/>
    <property type="match status" value="1"/>
</dbReference>
<dbReference type="InterPro" id="IPR001433">
    <property type="entry name" value="OxRdtase_FAD/NAD-bd"/>
</dbReference>
<evidence type="ECO:0000259" key="4">
    <source>
        <dbReference type="PROSITE" id="PS51384"/>
    </source>
</evidence>
<dbReference type="PRINTS" id="PR00410">
    <property type="entry name" value="PHEHYDRXLASE"/>
</dbReference>
<dbReference type="PRINTS" id="PR00371">
    <property type="entry name" value="FPNCR"/>
</dbReference>
<dbReference type="InterPro" id="IPR001709">
    <property type="entry name" value="Flavoprot_Pyr_Nucl_cyt_Rdtase"/>
</dbReference>
<comment type="cofactor">
    <cofactor evidence="3">
        <name>[2Fe-2S] cluster</name>
        <dbReference type="ChEBI" id="CHEBI:190135"/>
    </cofactor>
</comment>
<dbReference type="PANTHER" id="PTHR47354:SF5">
    <property type="entry name" value="PROTEIN RFBI"/>
    <property type="match status" value="1"/>
</dbReference>
<dbReference type="InterPro" id="IPR017938">
    <property type="entry name" value="Riboflavin_synthase-like_b-brl"/>
</dbReference>
<dbReference type="InterPro" id="IPR050415">
    <property type="entry name" value="MRET"/>
</dbReference>
<evidence type="ECO:0000313" key="5">
    <source>
        <dbReference type="EMBL" id="PZQ76909.1"/>
    </source>
</evidence>
<dbReference type="PANTHER" id="PTHR47354">
    <property type="entry name" value="NADH OXIDOREDUCTASE HCR"/>
    <property type="match status" value="1"/>
</dbReference>
<evidence type="ECO:0000313" key="6">
    <source>
        <dbReference type="Proteomes" id="UP000249135"/>
    </source>
</evidence>
<keyword evidence="2" id="KW-0479">Metal-binding</keyword>
<dbReference type="InterPro" id="IPR008333">
    <property type="entry name" value="Cbr1-like_FAD-bd_dom"/>
</dbReference>
<dbReference type="EMBL" id="QFPP01000036">
    <property type="protein sequence ID" value="PZQ76909.1"/>
    <property type="molecule type" value="Genomic_DNA"/>
</dbReference>
<feature type="domain" description="FAD-binding FR-type" evidence="4">
    <location>
        <begin position="11"/>
        <end position="111"/>
    </location>
</feature>
<keyword evidence="2" id="KW-0408">Iron</keyword>